<evidence type="ECO:0000313" key="6">
    <source>
        <dbReference type="Proteomes" id="UP000440224"/>
    </source>
</evidence>
<evidence type="ECO:0000313" key="5">
    <source>
        <dbReference type="EMBL" id="MRG93698.1"/>
    </source>
</evidence>
<dbReference type="AlphaFoldDB" id="A0A6N7PNT4"/>
<reference evidence="5 6" key="1">
    <citation type="submission" date="2019-10" db="EMBL/GenBank/DDBJ databases">
        <title>A soil myxobacterium in the family Polyangiaceae.</title>
        <authorList>
            <person name="Li Y."/>
            <person name="Wang J."/>
        </authorList>
    </citation>
    <scope>NUCLEOTIDE SEQUENCE [LARGE SCALE GENOMIC DNA]</scope>
    <source>
        <strain evidence="5 6">DSM 14734</strain>
    </source>
</reference>
<dbReference type="GO" id="GO:0003700">
    <property type="term" value="F:DNA-binding transcription factor activity"/>
    <property type="evidence" value="ECO:0007669"/>
    <property type="project" value="InterPro"/>
</dbReference>
<keyword evidence="3" id="KW-0804">Transcription</keyword>
<keyword evidence="2" id="KW-0238">DNA-binding</keyword>
<keyword evidence="1" id="KW-0805">Transcription regulation</keyword>
<dbReference type="SUPFAM" id="SSF46689">
    <property type="entry name" value="Homeodomain-like"/>
    <property type="match status" value="1"/>
</dbReference>
<dbReference type="Proteomes" id="UP000440224">
    <property type="component" value="Unassembled WGS sequence"/>
</dbReference>
<evidence type="ECO:0000256" key="2">
    <source>
        <dbReference type="ARBA" id="ARBA00023125"/>
    </source>
</evidence>
<keyword evidence="6" id="KW-1185">Reference proteome</keyword>
<dbReference type="PANTHER" id="PTHR47894">
    <property type="entry name" value="HTH-TYPE TRANSCRIPTIONAL REGULATOR GADX"/>
    <property type="match status" value="1"/>
</dbReference>
<proteinExistence type="predicted"/>
<accession>A0A6N7PNT4</accession>
<dbReference type="InterPro" id="IPR032687">
    <property type="entry name" value="AraC-type_N"/>
</dbReference>
<feature type="domain" description="HTH araC/xylS-type" evidence="4">
    <location>
        <begin position="261"/>
        <end position="359"/>
    </location>
</feature>
<evidence type="ECO:0000256" key="1">
    <source>
        <dbReference type="ARBA" id="ARBA00023015"/>
    </source>
</evidence>
<protein>
    <submittedName>
        <fullName evidence="5">Helix-turn-helix domain-containing protein</fullName>
    </submittedName>
</protein>
<name>A0A6N7PNT4_9BACT</name>
<dbReference type="Pfam" id="PF12625">
    <property type="entry name" value="Arabinose_bd"/>
    <property type="match status" value="1"/>
</dbReference>
<comment type="caution">
    <text evidence="5">The sequence shown here is derived from an EMBL/GenBank/DDBJ whole genome shotgun (WGS) entry which is preliminary data.</text>
</comment>
<dbReference type="EMBL" id="WJIE01000005">
    <property type="protein sequence ID" value="MRG93698.1"/>
    <property type="molecule type" value="Genomic_DNA"/>
</dbReference>
<dbReference type="GO" id="GO:0000976">
    <property type="term" value="F:transcription cis-regulatory region binding"/>
    <property type="evidence" value="ECO:0007669"/>
    <property type="project" value="TreeGrafter"/>
</dbReference>
<sequence length="364" mass="40194">MPRRAPARPSFAKAALPPATNPTRVALRTLRPLAAYLRHIGKDATSLFTEAGIDPLGLLDPNASIPHPLLLDRWRRAEELCNDPNLGLRVLERIEVHAMARMQLETEWVVLQMFVVSATVGEGLARFAKYFPVSFYGSRIVVEHDGRITRVRHEVLGVREVPRGFSEFILGLVALQIHELAIRPVKPREIRFAHPAPASLADHERILPGPTRFLAGEDAIVLDAADLEVPMRAANEALLTGLERHAAQALSRLPALESLVDRVRALITAELPGGNPNADHIASALQMSVRTLARRLDELGTSHKALLDDVRAKLARSYLLEEKRSVNEVAGLLGFSEVSAFHRAFRRWFGQSPTDFCRDAGGPP</sequence>
<dbReference type="InterPro" id="IPR018060">
    <property type="entry name" value="HTH_AraC"/>
</dbReference>
<dbReference type="InterPro" id="IPR009057">
    <property type="entry name" value="Homeodomain-like_sf"/>
</dbReference>
<dbReference type="PROSITE" id="PS01124">
    <property type="entry name" value="HTH_ARAC_FAMILY_2"/>
    <property type="match status" value="1"/>
</dbReference>
<dbReference type="Pfam" id="PF12833">
    <property type="entry name" value="HTH_18"/>
    <property type="match status" value="1"/>
</dbReference>
<gene>
    <name evidence="5" type="ORF">GF068_17535</name>
</gene>
<dbReference type="GO" id="GO:0005829">
    <property type="term" value="C:cytosol"/>
    <property type="evidence" value="ECO:0007669"/>
    <property type="project" value="TreeGrafter"/>
</dbReference>
<dbReference type="PANTHER" id="PTHR47894:SF1">
    <property type="entry name" value="HTH-TYPE TRANSCRIPTIONAL REGULATOR VQSM"/>
    <property type="match status" value="1"/>
</dbReference>
<dbReference type="OrthoDB" id="9816010at2"/>
<evidence type="ECO:0000256" key="3">
    <source>
        <dbReference type="ARBA" id="ARBA00023163"/>
    </source>
</evidence>
<dbReference type="Gene3D" id="1.10.10.60">
    <property type="entry name" value="Homeodomain-like"/>
    <property type="match status" value="1"/>
</dbReference>
<organism evidence="5 6">
    <name type="scientific">Polyangium spumosum</name>
    <dbReference type="NCBI Taxonomy" id="889282"/>
    <lineage>
        <taxon>Bacteria</taxon>
        <taxon>Pseudomonadati</taxon>
        <taxon>Myxococcota</taxon>
        <taxon>Polyangia</taxon>
        <taxon>Polyangiales</taxon>
        <taxon>Polyangiaceae</taxon>
        <taxon>Polyangium</taxon>
    </lineage>
</organism>
<evidence type="ECO:0000259" key="4">
    <source>
        <dbReference type="PROSITE" id="PS01124"/>
    </source>
</evidence>
<dbReference type="SMART" id="SM00342">
    <property type="entry name" value="HTH_ARAC"/>
    <property type="match status" value="1"/>
</dbReference>